<reference evidence="2" key="2">
    <citation type="submission" date="2015-01" db="EMBL/GenBank/DDBJ databases">
        <title>Evolutionary Origins and Diversification of the Mycorrhizal Mutualists.</title>
        <authorList>
            <consortium name="DOE Joint Genome Institute"/>
            <consortium name="Mycorrhizal Genomics Consortium"/>
            <person name="Kohler A."/>
            <person name="Kuo A."/>
            <person name="Nagy L.G."/>
            <person name="Floudas D."/>
            <person name="Copeland A."/>
            <person name="Barry K.W."/>
            <person name="Cichocki N."/>
            <person name="Veneault-Fourrey C."/>
            <person name="LaButti K."/>
            <person name="Lindquist E.A."/>
            <person name="Lipzen A."/>
            <person name="Lundell T."/>
            <person name="Morin E."/>
            <person name="Murat C."/>
            <person name="Riley R."/>
            <person name="Ohm R."/>
            <person name="Sun H."/>
            <person name="Tunlid A."/>
            <person name="Henrissat B."/>
            <person name="Grigoriev I.V."/>
            <person name="Hibbett D.S."/>
            <person name="Martin F."/>
        </authorList>
    </citation>
    <scope>NUCLEOTIDE SEQUENCE [LARGE SCALE GENOMIC DNA]</scope>
    <source>
        <strain evidence="2">441</strain>
    </source>
</reference>
<gene>
    <name evidence="1" type="ORF">PISMIDRAFT_329582</name>
</gene>
<organism evidence="1 2">
    <name type="scientific">Pisolithus microcarpus 441</name>
    <dbReference type="NCBI Taxonomy" id="765257"/>
    <lineage>
        <taxon>Eukaryota</taxon>
        <taxon>Fungi</taxon>
        <taxon>Dikarya</taxon>
        <taxon>Basidiomycota</taxon>
        <taxon>Agaricomycotina</taxon>
        <taxon>Agaricomycetes</taxon>
        <taxon>Agaricomycetidae</taxon>
        <taxon>Boletales</taxon>
        <taxon>Sclerodermatineae</taxon>
        <taxon>Pisolithaceae</taxon>
        <taxon>Pisolithus</taxon>
    </lineage>
</organism>
<dbReference type="Proteomes" id="UP000054018">
    <property type="component" value="Unassembled WGS sequence"/>
</dbReference>
<dbReference type="AlphaFoldDB" id="A0A0C9YFC6"/>
<keyword evidence="2" id="KW-1185">Reference proteome</keyword>
<dbReference type="EMBL" id="KN833897">
    <property type="protein sequence ID" value="KIK15301.1"/>
    <property type="molecule type" value="Genomic_DNA"/>
</dbReference>
<dbReference type="OrthoDB" id="10317022at2759"/>
<reference evidence="1 2" key="1">
    <citation type="submission" date="2014-04" db="EMBL/GenBank/DDBJ databases">
        <authorList>
            <consortium name="DOE Joint Genome Institute"/>
            <person name="Kuo A."/>
            <person name="Kohler A."/>
            <person name="Costa M.D."/>
            <person name="Nagy L.G."/>
            <person name="Floudas D."/>
            <person name="Copeland A."/>
            <person name="Barry K.W."/>
            <person name="Cichocki N."/>
            <person name="Veneault-Fourrey C."/>
            <person name="LaButti K."/>
            <person name="Lindquist E.A."/>
            <person name="Lipzen A."/>
            <person name="Lundell T."/>
            <person name="Morin E."/>
            <person name="Murat C."/>
            <person name="Sun H."/>
            <person name="Tunlid A."/>
            <person name="Henrissat B."/>
            <person name="Grigoriev I.V."/>
            <person name="Hibbett D.S."/>
            <person name="Martin F."/>
            <person name="Nordberg H.P."/>
            <person name="Cantor M.N."/>
            <person name="Hua S.X."/>
        </authorList>
    </citation>
    <scope>NUCLEOTIDE SEQUENCE [LARGE SCALE GENOMIC DNA]</scope>
    <source>
        <strain evidence="1 2">441</strain>
    </source>
</reference>
<proteinExistence type="predicted"/>
<accession>A0A0C9YFC6</accession>
<evidence type="ECO:0000313" key="1">
    <source>
        <dbReference type="EMBL" id="KIK15301.1"/>
    </source>
</evidence>
<dbReference type="HOGENOM" id="CLU_1768842_0_0_1"/>
<protein>
    <submittedName>
        <fullName evidence="1">Uncharacterized protein</fullName>
    </submittedName>
</protein>
<name>A0A0C9YFC6_9AGAM</name>
<evidence type="ECO:0000313" key="2">
    <source>
        <dbReference type="Proteomes" id="UP000054018"/>
    </source>
</evidence>
<sequence length="147" mass="16382">MVPNPQLCCMFSVSFYERYSSFTASFYPRIMGSTGSGRSNFIDNLAEPEGARAPHGVGSRTRDIREHADSVRHSEAKNHKADPAMLEEAHKVTGVLVWHLKYFCPGSVGLERASSMPMDGARSRLYRASCRPRKGMRARVRELTASS</sequence>